<dbReference type="EMBL" id="LPUF01000001">
    <property type="protein sequence ID" value="OQK16793.1"/>
    <property type="molecule type" value="Genomic_DNA"/>
</dbReference>
<dbReference type="Pfam" id="PF08856">
    <property type="entry name" value="DUF1826"/>
    <property type="match status" value="1"/>
</dbReference>
<protein>
    <recommendedName>
        <fullName evidence="3">Succinylglutamate desuccinylase</fullName>
    </recommendedName>
</protein>
<evidence type="ECO:0008006" key="3">
    <source>
        <dbReference type="Google" id="ProtNLM"/>
    </source>
</evidence>
<gene>
    <name evidence="1" type="ORF">AU255_02485</name>
</gene>
<name>A0A1V8M5W7_9GAMM</name>
<dbReference type="Proteomes" id="UP000191980">
    <property type="component" value="Unassembled WGS sequence"/>
</dbReference>
<keyword evidence="2" id="KW-1185">Reference proteome</keyword>
<reference evidence="1 2" key="1">
    <citation type="submission" date="2015-12" db="EMBL/GenBank/DDBJ databases">
        <authorList>
            <person name="Shamseldin A."/>
            <person name="Moawad H."/>
            <person name="Abd El-Rahim W.M."/>
            <person name="Sadowsky M.J."/>
        </authorList>
    </citation>
    <scope>NUCLEOTIDE SEQUENCE [LARGE SCALE GENOMIC DNA]</scope>
    <source>
        <strain evidence="1 2">WF1</strain>
    </source>
</reference>
<evidence type="ECO:0000313" key="2">
    <source>
        <dbReference type="Proteomes" id="UP000191980"/>
    </source>
</evidence>
<dbReference type="STRING" id="1420851.AU255_02485"/>
<accession>A0A1V8M5W7</accession>
<dbReference type="InterPro" id="IPR014955">
    <property type="entry name" value="DUF1826"/>
</dbReference>
<evidence type="ECO:0000313" key="1">
    <source>
        <dbReference type="EMBL" id="OQK16793.1"/>
    </source>
</evidence>
<dbReference type="RefSeq" id="WP_080521414.1">
    <property type="nucleotide sequence ID" value="NZ_LPUF01000001.1"/>
</dbReference>
<sequence>MSANAHHLVPPFYFRSYLSDELADLTQIYQPAINLCVVQRKVDNELKRFVEHLLKQPHPVGFVEIINATSFDFINLLPQTEHLPGYQAFCKDVAHLVAMYCDLFDLSHVGLRLRTLDHAMCPRFHTDAVTCRLVCTYGGVGTEWLEEPHVDRRKLGTGSGGLKDECSGLIMDADAIQTMPAYAIGLLKGSRWEGNEQYGAVHRSPQLTPDSPKRLLLTLDFA</sequence>
<comment type="caution">
    <text evidence="1">The sequence shown here is derived from an EMBL/GenBank/DDBJ whole genome shotgun (WGS) entry which is preliminary data.</text>
</comment>
<proteinExistence type="predicted"/>
<dbReference type="AlphaFoldDB" id="A0A1V8M5W7"/>
<organism evidence="1 2">
    <name type="scientific">Methyloprofundus sedimenti</name>
    <dbReference type="NCBI Taxonomy" id="1420851"/>
    <lineage>
        <taxon>Bacteria</taxon>
        <taxon>Pseudomonadati</taxon>
        <taxon>Pseudomonadota</taxon>
        <taxon>Gammaproteobacteria</taxon>
        <taxon>Methylococcales</taxon>
        <taxon>Methylococcaceae</taxon>
        <taxon>Methyloprofundus</taxon>
    </lineage>
</organism>
<dbReference type="OrthoDB" id="5342505at2"/>